<name>A0A9X2ZLR7_9FLAO</name>
<proteinExistence type="predicted"/>
<accession>A0A9X2ZLR7</accession>
<dbReference type="AlphaFoldDB" id="A0A9X2ZLR7"/>
<dbReference type="Proteomes" id="UP001151133">
    <property type="component" value="Unassembled WGS sequence"/>
</dbReference>
<organism evidence="1 2">
    <name type="scientific">Flavobacterium frigoritolerans</name>
    <dbReference type="NCBI Taxonomy" id="2987686"/>
    <lineage>
        <taxon>Bacteria</taxon>
        <taxon>Pseudomonadati</taxon>
        <taxon>Bacteroidota</taxon>
        <taxon>Flavobacteriia</taxon>
        <taxon>Flavobacteriales</taxon>
        <taxon>Flavobacteriaceae</taxon>
        <taxon>Flavobacterium</taxon>
    </lineage>
</organism>
<dbReference type="RefSeq" id="WP_264286052.1">
    <property type="nucleotide sequence ID" value="NZ_JAOZEV010000003.1"/>
</dbReference>
<protein>
    <submittedName>
        <fullName evidence="1">Uncharacterized protein</fullName>
    </submittedName>
</protein>
<reference evidence="1" key="1">
    <citation type="submission" date="2022-10" db="EMBL/GenBank/DDBJ databases">
        <title>Two novel species of Flavobacterium.</title>
        <authorList>
            <person name="Liu Q."/>
            <person name="Xin Y.-H."/>
        </authorList>
    </citation>
    <scope>NUCLEOTIDE SEQUENCE</scope>
    <source>
        <strain evidence="1">LS1R47</strain>
    </source>
</reference>
<gene>
    <name evidence="1" type="ORF">OIU80_05545</name>
</gene>
<dbReference type="EMBL" id="JAOZEV010000003">
    <property type="protein sequence ID" value="MCV9931740.1"/>
    <property type="molecule type" value="Genomic_DNA"/>
</dbReference>
<keyword evidence="2" id="KW-1185">Reference proteome</keyword>
<comment type="caution">
    <text evidence="1">The sequence shown here is derived from an EMBL/GenBank/DDBJ whole genome shotgun (WGS) entry which is preliminary data.</text>
</comment>
<evidence type="ECO:0000313" key="2">
    <source>
        <dbReference type="Proteomes" id="UP001151133"/>
    </source>
</evidence>
<sequence length="398" mass="47517">MKRLSILYFTLLSFCDSAQEKATHAIKIYVEDAETGKNINDTKVTLEGFEIPAITGQYDKKGKYYYFDKIPAGYNTIMAYHKKYNEKGFQNVDGLPEELKLRLYDPLYVSYRFEKPKLTEFKKNYSEQDNFLKTIQNKILKGYSIENKNFKYLYNEDLFHIAIITKYNYKDFFSNDSIKNLLNKLSLEYTKYKSGTEERYTLNIYQFNDARLSKYQYLENDIEQSENQRYFNPSNYNVFFFHKKNTTKFDRFNCKEIQELRNFNLTVATISNRVIEYYANSRFNKESFEEFYNHNIENNIYQNSIDNYDFGKLKIPEKIFFKNSKKESKMYFGNEKYKKIETLYSDSSIETLFFVIPKNKNSSTGLGALDDDSANETNFKDRFFFFNTLSGNNLKIIK</sequence>
<evidence type="ECO:0000313" key="1">
    <source>
        <dbReference type="EMBL" id="MCV9931740.1"/>
    </source>
</evidence>